<sequence length="30" mass="3332">MMHVCGARYTELPYSILKNMNIIGLSCCGI</sequence>
<reference evidence="1" key="1">
    <citation type="submission" date="2014-11" db="EMBL/GenBank/DDBJ databases">
        <authorList>
            <person name="Amaro Gonzalez C."/>
        </authorList>
    </citation>
    <scope>NUCLEOTIDE SEQUENCE</scope>
</reference>
<dbReference type="AlphaFoldDB" id="A0A0E9PEG9"/>
<organism evidence="1">
    <name type="scientific">Anguilla anguilla</name>
    <name type="common">European freshwater eel</name>
    <name type="synonym">Muraena anguilla</name>
    <dbReference type="NCBI Taxonomy" id="7936"/>
    <lineage>
        <taxon>Eukaryota</taxon>
        <taxon>Metazoa</taxon>
        <taxon>Chordata</taxon>
        <taxon>Craniata</taxon>
        <taxon>Vertebrata</taxon>
        <taxon>Euteleostomi</taxon>
        <taxon>Actinopterygii</taxon>
        <taxon>Neopterygii</taxon>
        <taxon>Teleostei</taxon>
        <taxon>Anguilliformes</taxon>
        <taxon>Anguillidae</taxon>
        <taxon>Anguilla</taxon>
    </lineage>
</organism>
<reference evidence="1" key="2">
    <citation type="journal article" date="2015" name="Fish Shellfish Immunol.">
        <title>Early steps in the European eel (Anguilla anguilla)-Vibrio vulnificus interaction in the gills: Role of the RtxA13 toxin.</title>
        <authorList>
            <person name="Callol A."/>
            <person name="Pajuelo D."/>
            <person name="Ebbesson L."/>
            <person name="Teles M."/>
            <person name="MacKenzie S."/>
            <person name="Amaro C."/>
        </authorList>
    </citation>
    <scope>NUCLEOTIDE SEQUENCE</scope>
</reference>
<dbReference type="EMBL" id="GBXM01105663">
    <property type="protein sequence ID" value="JAH02914.1"/>
    <property type="molecule type" value="Transcribed_RNA"/>
</dbReference>
<accession>A0A0E9PEG9</accession>
<protein>
    <submittedName>
        <fullName evidence="1">Uncharacterized protein</fullName>
    </submittedName>
</protein>
<proteinExistence type="predicted"/>
<name>A0A0E9PEG9_ANGAN</name>
<evidence type="ECO:0000313" key="1">
    <source>
        <dbReference type="EMBL" id="JAH02914.1"/>
    </source>
</evidence>